<proteinExistence type="predicted"/>
<protein>
    <recommendedName>
        <fullName evidence="2">Zinc knuckle CX2CX4HX4C domain-containing protein</fullName>
    </recommendedName>
</protein>
<keyword evidence="4" id="KW-1185">Reference proteome</keyword>
<organism evidence="3 4">
    <name type="scientific">Dipteronia sinensis</name>
    <dbReference type="NCBI Taxonomy" id="43782"/>
    <lineage>
        <taxon>Eukaryota</taxon>
        <taxon>Viridiplantae</taxon>
        <taxon>Streptophyta</taxon>
        <taxon>Embryophyta</taxon>
        <taxon>Tracheophyta</taxon>
        <taxon>Spermatophyta</taxon>
        <taxon>Magnoliopsida</taxon>
        <taxon>eudicotyledons</taxon>
        <taxon>Gunneridae</taxon>
        <taxon>Pentapetalae</taxon>
        <taxon>rosids</taxon>
        <taxon>malvids</taxon>
        <taxon>Sapindales</taxon>
        <taxon>Sapindaceae</taxon>
        <taxon>Hippocastanoideae</taxon>
        <taxon>Acereae</taxon>
        <taxon>Dipteronia</taxon>
    </lineage>
</organism>
<dbReference type="Proteomes" id="UP001281410">
    <property type="component" value="Unassembled WGS sequence"/>
</dbReference>
<evidence type="ECO:0000313" key="3">
    <source>
        <dbReference type="EMBL" id="KAK3218281.1"/>
    </source>
</evidence>
<comment type="caution">
    <text evidence="3">The sequence shown here is derived from an EMBL/GenBank/DDBJ whole genome shotgun (WGS) entry which is preliminary data.</text>
</comment>
<dbReference type="Pfam" id="PF14392">
    <property type="entry name" value="zf-CCHC_4"/>
    <property type="match status" value="1"/>
</dbReference>
<evidence type="ECO:0000259" key="2">
    <source>
        <dbReference type="Pfam" id="PF14392"/>
    </source>
</evidence>
<evidence type="ECO:0000256" key="1">
    <source>
        <dbReference type="SAM" id="MobiDB-lite"/>
    </source>
</evidence>
<feature type="region of interest" description="Disordered" evidence="1">
    <location>
        <begin position="155"/>
        <end position="193"/>
    </location>
</feature>
<feature type="domain" description="Zinc knuckle CX2CX4HX4C" evidence="2">
    <location>
        <begin position="43"/>
        <end position="90"/>
    </location>
</feature>
<reference evidence="3" key="1">
    <citation type="journal article" date="2023" name="Plant J.">
        <title>Genome sequences and population genomics provide insights into the demographic history, inbreeding, and mutation load of two 'living fossil' tree species of Dipteronia.</title>
        <authorList>
            <person name="Feng Y."/>
            <person name="Comes H.P."/>
            <person name="Chen J."/>
            <person name="Zhu S."/>
            <person name="Lu R."/>
            <person name="Zhang X."/>
            <person name="Li P."/>
            <person name="Qiu J."/>
            <person name="Olsen K.M."/>
            <person name="Qiu Y."/>
        </authorList>
    </citation>
    <scope>NUCLEOTIDE SEQUENCE</scope>
    <source>
        <strain evidence="3">NBL</strain>
    </source>
</reference>
<accession>A0AAE0AHX7</accession>
<feature type="compositionally biased region" description="Polar residues" evidence="1">
    <location>
        <begin position="156"/>
        <end position="167"/>
    </location>
</feature>
<dbReference type="InterPro" id="IPR025836">
    <property type="entry name" value="Zn_knuckle_CX2CX4HX4C"/>
</dbReference>
<feature type="compositionally biased region" description="Basic and acidic residues" evidence="1">
    <location>
        <begin position="172"/>
        <end position="181"/>
    </location>
</feature>
<evidence type="ECO:0000313" key="4">
    <source>
        <dbReference type="Proteomes" id="UP001281410"/>
    </source>
</evidence>
<sequence>MSRSNWSKITPLCSTSLTEKIEIGSSSKGRGISGKYMRVNVQIDISKPLKWWLRFKLGKSDEVTTVGLKFEMLPEFCYACGRIGLGIKECLNEDAIKAALEVVPTKFGSWLKAHTVDKSNFRTISQATRSSLEMGKSHEASCEAEGDGSFALKSGSLASNNSKSPSLTAVKKKTEVEKHQETLTPVGLGPSHADEICID</sequence>
<dbReference type="EMBL" id="JANJYJ010000004">
    <property type="protein sequence ID" value="KAK3218281.1"/>
    <property type="molecule type" value="Genomic_DNA"/>
</dbReference>
<name>A0AAE0AHX7_9ROSI</name>
<gene>
    <name evidence="3" type="ORF">Dsin_012251</name>
</gene>
<dbReference type="AlphaFoldDB" id="A0AAE0AHX7"/>